<keyword evidence="7 16" id="KW-0812">Transmembrane</keyword>
<gene>
    <name evidence="18" type="ORF">HNP65_001129</name>
</gene>
<evidence type="ECO:0000313" key="19">
    <source>
        <dbReference type="Proteomes" id="UP000555828"/>
    </source>
</evidence>
<keyword evidence="1" id="KW-0813">Transport</keyword>
<keyword evidence="9 16" id="KW-1133">Transmembrane helix</keyword>
<evidence type="ECO:0000256" key="14">
    <source>
        <dbReference type="ARBA" id="ARBA00023136"/>
    </source>
</evidence>
<evidence type="ECO:0000256" key="10">
    <source>
        <dbReference type="ARBA" id="ARBA00023027"/>
    </source>
</evidence>
<dbReference type="Proteomes" id="UP000555828">
    <property type="component" value="Unassembled WGS sequence"/>
</dbReference>
<keyword evidence="15" id="KW-0739">Sodium transport</keyword>
<dbReference type="AlphaFoldDB" id="A0A841GV12"/>
<evidence type="ECO:0000256" key="2">
    <source>
        <dbReference type="ARBA" id="ARBA00022475"/>
    </source>
</evidence>
<dbReference type="EMBL" id="JACHEX010000002">
    <property type="protein sequence ID" value="MBB6062691.1"/>
    <property type="molecule type" value="Genomic_DNA"/>
</dbReference>
<name>A0A841GV12_9BACT</name>
<dbReference type="EC" id="1.6.5.-" evidence="18"/>
<protein>
    <submittedName>
        <fullName evidence="18">Na+-transporting NADH:ubiquinone oxidoreductase subunit C</fullName>
        <ecNumber evidence="18">1.6.5.-</ecNumber>
    </submittedName>
</protein>
<reference evidence="18 19" key="1">
    <citation type="submission" date="2020-08" db="EMBL/GenBank/DDBJ databases">
        <title>Genomic Encyclopedia of Type Strains, Phase IV (KMG-IV): sequencing the most valuable type-strain genomes for metagenomic binning, comparative biology and taxonomic classification.</title>
        <authorList>
            <person name="Goeker M."/>
        </authorList>
    </citation>
    <scope>NUCLEOTIDE SEQUENCE [LARGE SCALE GENOMIC DNA]</scope>
    <source>
        <strain evidence="18 19">DSM 13481</strain>
    </source>
</reference>
<keyword evidence="13 18" id="KW-0830">Ubiquinone</keyword>
<dbReference type="PANTHER" id="PTHR37838">
    <property type="entry name" value="NA(+)-TRANSLOCATING NADH-QUINONE REDUCTASE SUBUNIT C"/>
    <property type="match status" value="1"/>
</dbReference>
<evidence type="ECO:0000256" key="5">
    <source>
        <dbReference type="ARBA" id="ARBA00022630"/>
    </source>
</evidence>
<dbReference type="GO" id="GO:0016020">
    <property type="term" value="C:membrane"/>
    <property type="evidence" value="ECO:0007669"/>
    <property type="project" value="InterPro"/>
</dbReference>
<evidence type="ECO:0000256" key="11">
    <source>
        <dbReference type="ARBA" id="ARBA00023053"/>
    </source>
</evidence>
<evidence type="ECO:0000256" key="3">
    <source>
        <dbReference type="ARBA" id="ARBA00022519"/>
    </source>
</evidence>
<keyword evidence="12" id="KW-0406">Ion transport</keyword>
<dbReference type="GO" id="GO:0010181">
    <property type="term" value="F:FMN binding"/>
    <property type="evidence" value="ECO:0007669"/>
    <property type="project" value="InterPro"/>
</dbReference>
<dbReference type="InterPro" id="IPR007329">
    <property type="entry name" value="FMN-bd"/>
</dbReference>
<evidence type="ECO:0000256" key="7">
    <source>
        <dbReference type="ARBA" id="ARBA00022692"/>
    </source>
</evidence>
<keyword evidence="5" id="KW-0285">Flavoprotein</keyword>
<organism evidence="18 19">
    <name type="scientific">Thermosipho japonicus</name>
    <dbReference type="NCBI Taxonomy" id="90323"/>
    <lineage>
        <taxon>Bacteria</taxon>
        <taxon>Thermotogati</taxon>
        <taxon>Thermotogota</taxon>
        <taxon>Thermotogae</taxon>
        <taxon>Thermotogales</taxon>
        <taxon>Fervidobacteriaceae</taxon>
        <taxon>Thermosipho</taxon>
    </lineage>
</organism>
<evidence type="ECO:0000256" key="12">
    <source>
        <dbReference type="ARBA" id="ARBA00023065"/>
    </source>
</evidence>
<keyword evidence="18" id="KW-0560">Oxidoreductase</keyword>
<accession>A0A841GV12</accession>
<proteinExistence type="predicted"/>
<keyword evidence="3" id="KW-0997">Cell inner membrane</keyword>
<evidence type="ECO:0000256" key="8">
    <source>
        <dbReference type="ARBA" id="ARBA00022967"/>
    </source>
</evidence>
<keyword evidence="2" id="KW-1003">Cell membrane</keyword>
<comment type="caution">
    <text evidence="18">The sequence shown here is derived from an EMBL/GenBank/DDBJ whole genome shotgun (WGS) entry which is preliminary data.</text>
</comment>
<evidence type="ECO:0000256" key="6">
    <source>
        <dbReference type="ARBA" id="ARBA00022643"/>
    </source>
</evidence>
<dbReference type="RefSeq" id="WP_184619332.1">
    <property type="nucleotide sequence ID" value="NZ_JACHEX010000002.1"/>
</dbReference>
<dbReference type="InterPro" id="IPR010204">
    <property type="entry name" value="NqrC"/>
</dbReference>
<evidence type="ECO:0000256" key="16">
    <source>
        <dbReference type="SAM" id="Phobius"/>
    </source>
</evidence>
<evidence type="ECO:0000256" key="13">
    <source>
        <dbReference type="ARBA" id="ARBA00023075"/>
    </source>
</evidence>
<dbReference type="Pfam" id="PF04205">
    <property type="entry name" value="FMN_bind"/>
    <property type="match status" value="1"/>
</dbReference>
<dbReference type="GO" id="GO:0006814">
    <property type="term" value="P:sodium ion transport"/>
    <property type="evidence" value="ECO:0007669"/>
    <property type="project" value="UniProtKB-KW"/>
</dbReference>
<keyword evidence="4" id="KW-0597">Phosphoprotein</keyword>
<keyword evidence="14 16" id="KW-0472">Membrane</keyword>
<evidence type="ECO:0000256" key="15">
    <source>
        <dbReference type="ARBA" id="ARBA00023201"/>
    </source>
</evidence>
<evidence type="ECO:0000256" key="1">
    <source>
        <dbReference type="ARBA" id="ARBA00022448"/>
    </source>
</evidence>
<evidence type="ECO:0000256" key="4">
    <source>
        <dbReference type="ARBA" id="ARBA00022553"/>
    </source>
</evidence>
<dbReference type="GO" id="GO:0016655">
    <property type="term" value="F:oxidoreductase activity, acting on NAD(P)H, quinone or similar compound as acceptor"/>
    <property type="evidence" value="ECO:0007669"/>
    <property type="project" value="InterPro"/>
</dbReference>
<sequence>MKENKIYTIIFTFIISFVFVLILSIINSITYDKVLENQNFSKIRAILNSMGIEYKDEKDAIKIFNSKIDQIEIEGLKFYTTTINGEKIYSYIFSGSGLWGTITGVISVNENVDKIIGIDIISQNETPGLGGRIEEDWFKNQFKEEHVKDKIKIKVSGVSTDFNKENSSVDAITGATLTSRFFINIINDSLEKIRNALRSE</sequence>
<evidence type="ECO:0000313" key="18">
    <source>
        <dbReference type="EMBL" id="MBB6062691.1"/>
    </source>
</evidence>
<keyword evidence="8" id="KW-1278">Translocase</keyword>
<feature type="domain" description="FMN-binding" evidence="17">
    <location>
        <begin position="97"/>
        <end position="193"/>
    </location>
</feature>
<evidence type="ECO:0000259" key="17">
    <source>
        <dbReference type="SMART" id="SM00900"/>
    </source>
</evidence>
<keyword evidence="6" id="KW-0288">FMN</keyword>
<keyword evidence="19" id="KW-1185">Reference proteome</keyword>
<keyword evidence="10" id="KW-0520">NAD</keyword>
<evidence type="ECO:0000256" key="9">
    <source>
        <dbReference type="ARBA" id="ARBA00022989"/>
    </source>
</evidence>
<dbReference type="PANTHER" id="PTHR37838:SF1">
    <property type="entry name" value="NA(+)-TRANSLOCATING NADH-QUINONE REDUCTASE SUBUNIT C"/>
    <property type="match status" value="1"/>
</dbReference>
<keyword evidence="11" id="KW-0915">Sodium</keyword>
<feature type="transmembrane region" description="Helical" evidence="16">
    <location>
        <begin position="6"/>
        <end position="26"/>
    </location>
</feature>
<dbReference type="SMART" id="SM00900">
    <property type="entry name" value="FMN_bind"/>
    <property type="match status" value="1"/>
</dbReference>